<feature type="domain" description="Calcineurin-like phosphoesterase" evidence="6">
    <location>
        <begin position="617"/>
        <end position="864"/>
    </location>
</feature>
<feature type="region of interest" description="Disordered" evidence="4">
    <location>
        <begin position="57"/>
        <end position="83"/>
    </location>
</feature>
<keyword evidence="5" id="KW-0472">Membrane</keyword>
<keyword evidence="3" id="KW-0175">Coiled coil</keyword>
<dbReference type="PANTHER" id="PTHR10161">
    <property type="entry name" value="TARTRATE-RESISTANT ACID PHOSPHATASE TYPE 5"/>
    <property type="match status" value="1"/>
</dbReference>
<proteinExistence type="predicted"/>
<feature type="transmembrane region" description="Helical" evidence="5">
    <location>
        <begin position="182"/>
        <end position="204"/>
    </location>
</feature>
<dbReference type="EMBL" id="LSRX01000723">
    <property type="protein sequence ID" value="OLP90220.1"/>
    <property type="molecule type" value="Genomic_DNA"/>
</dbReference>
<evidence type="ECO:0000313" key="7">
    <source>
        <dbReference type="EMBL" id="OLP90220.1"/>
    </source>
</evidence>
<comment type="caution">
    <text evidence="7">The sequence shown here is derived from an EMBL/GenBank/DDBJ whole genome shotgun (WGS) entry which is preliminary data.</text>
</comment>
<dbReference type="SUPFAM" id="SSF56300">
    <property type="entry name" value="Metallo-dependent phosphatases"/>
    <property type="match status" value="1"/>
</dbReference>
<accession>A0A1Q9D4V3</accession>
<dbReference type="AlphaFoldDB" id="A0A1Q9D4V3"/>
<keyword evidence="8" id="KW-1185">Reference proteome</keyword>
<dbReference type="InterPro" id="IPR051558">
    <property type="entry name" value="Metallophosphoesterase_PAP"/>
</dbReference>
<feature type="transmembrane region" description="Helical" evidence="5">
    <location>
        <begin position="216"/>
        <end position="234"/>
    </location>
</feature>
<keyword evidence="1" id="KW-0732">Signal</keyword>
<keyword evidence="5" id="KW-1133">Transmembrane helix</keyword>
<evidence type="ECO:0000313" key="8">
    <source>
        <dbReference type="Proteomes" id="UP000186817"/>
    </source>
</evidence>
<feature type="transmembrane region" description="Helical" evidence="5">
    <location>
        <begin position="152"/>
        <end position="170"/>
    </location>
</feature>
<protein>
    <submittedName>
        <fullName evidence="7">Purple acid phosphatase 3</fullName>
    </submittedName>
</protein>
<reference evidence="7 8" key="1">
    <citation type="submission" date="2016-02" db="EMBL/GenBank/DDBJ databases">
        <title>Genome analysis of coral dinoflagellate symbionts highlights evolutionary adaptations to a symbiotic lifestyle.</title>
        <authorList>
            <person name="Aranda M."/>
            <person name="Li Y."/>
            <person name="Liew Y.J."/>
            <person name="Baumgarten S."/>
            <person name="Simakov O."/>
            <person name="Wilson M."/>
            <person name="Piel J."/>
            <person name="Ashoor H."/>
            <person name="Bougouffa S."/>
            <person name="Bajic V.B."/>
            <person name="Ryu T."/>
            <person name="Ravasi T."/>
            <person name="Bayer T."/>
            <person name="Micklem G."/>
            <person name="Kim H."/>
            <person name="Bhak J."/>
            <person name="Lajeunesse T.C."/>
            <person name="Voolstra C.R."/>
        </authorList>
    </citation>
    <scope>NUCLEOTIDE SEQUENCE [LARGE SCALE GENOMIC DNA]</scope>
    <source>
        <strain evidence="7 8">CCMP2467</strain>
    </source>
</reference>
<evidence type="ECO:0000256" key="3">
    <source>
        <dbReference type="SAM" id="Coils"/>
    </source>
</evidence>
<dbReference type="GO" id="GO:0016787">
    <property type="term" value="F:hydrolase activity"/>
    <property type="evidence" value="ECO:0007669"/>
    <property type="project" value="UniProtKB-KW"/>
</dbReference>
<feature type="coiled-coil region" evidence="3">
    <location>
        <begin position="987"/>
        <end position="1014"/>
    </location>
</feature>
<evidence type="ECO:0000256" key="2">
    <source>
        <dbReference type="ARBA" id="ARBA00022801"/>
    </source>
</evidence>
<evidence type="ECO:0000259" key="6">
    <source>
        <dbReference type="Pfam" id="PF00149"/>
    </source>
</evidence>
<name>A0A1Q9D4V3_SYMMI</name>
<dbReference type="Gene3D" id="3.60.21.10">
    <property type="match status" value="1"/>
</dbReference>
<gene>
    <name evidence="7" type="primary">PAP3</name>
    <name evidence="7" type="ORF">AK812_SmicGene28244</name>
</gene>
<evidence type="ECO:0000256" key="1">
    <source>
        <dbReference type="ARBA" id="ARBA00022729"/>
    </source>
</evidence>
<keyword evidence="2" id="KW-0378">Hydrolase</keyword>
<dbReference type="Pfam" id="PF00149">
    <property type="entry name" value="Metallophos"/>
    <property type="match status" value="1"/>
</dbReference>
<dbReference type="InterPro" id="IPR029052">
    <property type="entry name" value="Metallo-depent_PP-like"/>
</dbReference>
<evidence type="ECO:0000256" key="4">
    <source>
        <dbReference type="SAM" id="MobiDB-lite"/>
    </source>
</evidence>
<dbReference type="PANTHER" id="PTHR10161:SF14">
    <property type="entry name" value="TARTRATE-RESISTANT ACID PHOSPHATASE TYPE 5"/>
    <property type="match status" value="1"/>
</dbReference>
<dbReference type="Proteomes" id="UP000186817">
    <property type="component" value="Unassembled WGS sequence"/>
</dbReference>
<sequence>MLTLRAVLIRINAGTKWIVSGEELPLNVSAGAAVGKGEGLKYPEHTQYVHADHTDDRFQTSRQASNSQRATLSQSRGRLGGAPVASPRHHLLGSAGIGACGRQLQAVEDTLESVSADGSAKIGFLSTYAALDLVVPFSDSGMRLWQPGASRVLAGAGILASALGFTWLRVTLGFHTSAQVAVGFGLGVASAAVWQFLYGSAFLPVLAADTTGKLRFGFYVATAMAATLFAIKVLRDRHTEKKRCIWTRAESELAVQDYWLFRLQCTAAARLRAGSILTRKDPSPGKVLRALQSVSMAVTPCLQVEGAAQEFVLSLPGPAPEEEASAMLHTVDMVSAVDCTALLEDVDIMWKKSPAEQSNFCLCIVVLQKLLVKRQGASANMGALFNDEVEEASKSTIDTQQKKAMAAGKVANKVHAVDVAPSDACLALEKKVIAACELFDHVAVKNMGVANVWRRNDLAVRSGGNGLCEIMVPHVKGEIEVRMCVTGANLSVERGMTRMQMEELRKLLAEPIAQASELAEMEQGLESAVSQCSRDLKQKIFLAMATCAVGTGASSACADHLGCAHLSGDCCPPGGPQMDCCSNNTALRRLGGPYINNYDGQNPLGIQPNGQRSQNYFLMIGDWGRAGSPGPCQRAVADHLKAYVSRQQQQGKKLLFIASVGDNFYWSGVTPGAWQASWASLYGPNDPGSPLYQVPWLSVLGNHDLGNDDPYAACADQMQAPLATVNGQRYGCEQFNADKNPNRPGNTKLYWLPDYNYHYEIPEADLEVIAIDTNQVDIEGLGGDAGGAWKMGNVCGGEGNMKNFLQRVNQAGQELLRQRAAQGTAKTVLIMQHYPGQCQKDIFLSALRPGRQVNVICAYGHDHSQRCDGTDNNGQCNMILTGGGGGCCPGVISRAGFAAVGLTDDGGYVSDVQSGDVTVPDGTLCWQPVPSFCSQRIASFATFGDSLYPIMFDLTRRLGAAGDLHLYAILERHDWPQPPAPLPDKLAETHQKLIDQIEKELEELELRGTNCARAHRERASLLTRAS</sequence>
<organism evidence="7 8">
    <name type="scientific">Symbiodinium microadriaticum</name>
    <name type="common">Dinoflagellate</name>
    <name type="synonym">Zooxanthella microadriatica</name>
    <dbReference type="NCBI Taxonomy" id="2951"/>
    <lineage>
        <taxon>Eukaryota</taxon>
        <taxon>Sar</taxon>
        <taxon>Alveolata</taxon>
        <taxon>Dinophyceae</taxon>
        <taxon>Suessiales</taxon>
        <taxon>Symbiodiniaceae</taxon>
        <taxon>Symbiodinium</taxon>
    </lineage>
</organism>
<evidence type="ECO:0000256" key="5">
    <source>
        <dbReference type="SAM" id="Phobius"/>
    </source>
</evidence>
<keyword evidence="5" id="KW-0812">Transmembrane</keyword>
<dbReference type="OrthoDB" id="425697at2759"/>
<feature type="compositionally biased region" description="Polar residues" evidence="4">
    <location>
        <begin position="60"/>
        <end position="76"/>
    </location>
</feature>
<dbReference type="InterPro" id="IPR004843">
    <property type="entry name" value="Calcineurin-like_PHP"/>
</dbReference>